<dbReference type="Pfam" id="PF00903">
    <property type="entry name" value="Glyoxalase"/>
    <property type="match status" value="1"/>
</dbReference>
<evidence type="ECO:0000259" key="1">
    <source>
        <dbReference type="PROSITE" id="PS51819"/>
    </source>
</evidence>
<proteinExistence type="predicted"/>
<dbReference type="STRING" id="187304.B0E33_28255"/>
<keyword evidence="3" id="KW-1185">Reference proteome</keyword>
<dbReference type="PANTHER" id="PTHR34109">
    <property type="entry name" value="BNAUNNG04460D PROTEIN-RELATED"/>
    <property type="match status" value="1"/>
</dbReference>
<dbReference type="Proteomes" id="UP000048926">
    <property type="component" value="Unassembled WGS sequence"/>
</dbReference>
<dbReference type="AlphaFoldDB" id="A0A0M6XVR8"/>
<dbReference type="OrthoDB" id="9798201at2"/>
<dbReference type="InterPro" id="IPR004360">
    <property type="entry name" value="Glyas_Fos-R_dOase_dom"/>
</dbReference>
<dbReference type="InterPro" id="IPR029068">
    <property type="entry name" value="Glyas_Bleomycin-R_OHBP_Dase"/>
</dbReference>
<keyword evidence="2" id="KW-0456">Lyase</keyword>
<dbReference type="SUPFAM" id="SSF54593">
    <property type="entry name" value="Glyoxalase/Bleomycin resistance protein/Dihydroxybiphenyl dioxygenase"/>
    <property type="match status" value="1"/>
</dbReference>
<dbReference type="Gene3D" id="3.30.720.120">
    <property type="match status" value="1"/>
</dbReference>
<name>A0A0M6XVR8_9HYPH</name>
<organism evidence="2 3">
    <name type="scientific">Roseibium aggregatum</name>
    <dbReference type="NCBI Taxonomy" id="187304"/>
    <lineage>
        <taxon>Bacteria</taxon>
        <taxon>Pseudomonadati</taxon>
        <taxon>Pseudomonadota</taxon>
        <taxon>Alphaproteobacteria</taxon>
        <taxon>Hyphomicrobiales</taxon>
        <taxon>Stappiaceae</taxon>
        <taxon>Roseibium</taxon>
    </lineage>
</organism>
<dbReference type="PANTHER" id="PTHR34109:SF1">
    <property type="entry name" value="VOC DOMAIN-CONTAINING PROTEIN"/>
    <property type="match status" value="1"/>
</dbReference>
<evidence type="ECO:0000313" key="2">
    <source>
        <dbReference type="EMBL" id="CTQ41944.1"/>
    </source>
</evidence>
<evidence type="ECO:0000313" key="3">
    <source>
        <dbReference type="Proteomes" id="UP000048926"/>
    </source>
</evidence>
<protein>
    <submittedName>
        <fullName evidence="2">Putative enzyme related to lactoylglutathione lyase</fullName>
    </submittedName>
</protein>
<sequence>MSHEASRIYPVFRFGNANAMIKWLSDSFGFVEHEVHRDDHGTVVHAQLAFGSAMIMVGQARDDAFAKIIGHPDGPCGKAIYLAVENADKLFDRATAAGATILEGLTNRDYGSREFICQDPEGNIWSIGTYWPKTST</sequence>
<dbReference type="PROSITE" id="PS51819">
    <property type="entry name" value="VOC"/>
    <property type="match status" value="1"/>
</dbReference>
<dbReference type="RefSeq" id="WP_055653844.1">
    <property type="nucleotide sequence ID" value="NZ_CP045627.1"/>
</dbReference>
<dbReference type="Gene3D" id="3.30.720.110">
    <property type="match status" value="1"/>
</dbReference>
<feature type="domain" description="VOC" evidence="1">
    <location>
        <begin position="6"/>
        <end position="130"/>
    </location>
</feature>
<dbReference type="GO" id="GO:0016829">
    <property type="term" value="F:lyase activity"/>
    <property type="evidence" value="ECO:0007669"/>
    <property type="project" value="UniProtKB-KW"/>
</dbReference>
<dbReference type="EMBL" id="CXST01000001">
    <property type="protein sequence ID" value="CTQ41944.1"/>
    <property type="molecule type" value="Genomic_DNA"/>
</dbReference>
<accession>A0A0M6XVR8</accession>
<dbReference type="InterPro" id="IPR037523">
    <property type="entry name" value="VOC_core"/>
</dbReference>
<reference evidence="3" key="1">
    <citation type="submission" date="2015-07" db="EMBL/GenBank/DDBJ databases">
        <authorList>
            <person name="Rodrigo-Torres Lidia"/>
            <person name="Arahal R.David."/>
        </authorList>
    </citation>
    <scope>NUCLEOTIDE SEQUENCE [LARGE SCALE GENOMIC DNA]</scope>
    <source>
        <strain evidence="3">CECT 4801</strain>
    </source>
</reference>
<gene>
    <name evidence="2" type="ORF">LAL4801_00364</name>
</gene>